<accession>A0A803Q1H7</accession>
<organism evidence="2 3">
    <name type="scientific">Cannabis sativa</name>
    <name type="common">Hemp</name>
    <name type="synonym">Marijuana</name>
    <dbReference type="NCBI Taxonomy" id="3483"/>
    <lineage>
        <taxon>Eukaryota</taxon>
        <taxon>Viridiplantae</taxon>
        <taxon>Streptophyta</taxon>
        <taxon>Embryophyta</taxon>
        <taxon>Tracheophyta</taxon>
        <taxon>Spermatophyta</taxon>
        <taxon>Magnoliopsida</taxon>
        <taxon>eudicotyledons</taxon>
        <taxon>Gunneridae</taxon>
        <taxon>Pentapetalae</taxon>
        <taxon>rosids</taxon>
        <taxon>fabids</taxon>
        <taxon>Rosales</taxon>
        <taxon>Cannabaceae</taxon>
        <taxon>Cannabis</taxon>
    </lineage>
</organism>
<evidence type="ECO:0000313" key="2">
    <source>
        <dbReference type="EnsemblPlants" id="cds.evm.model.07.1146"/>
    </source>
</evidence>
<feature type="region of interest" description="Disordered" evidence="1">
    <location>
        <begin position="42"/>
        <end position="76"/>
    </location>
</feature>
<evidence type="ECO:0000313" key="3">
    <source>
        <dbReference type="Proteomes" id="UP000596661"/>
    </source>
</evidence>
<dbReference type="EMBL" id="UZAU01000655">
    <property type="status" value="NOT_ANNOTATED_CDS"/>
    <property type="molecule type" value="Genomic_DNA"/>
</dbReference>
<reference evidence="2" key="2">
    <citation type="submission" date="2021-03" db="UniProtKB">
        <authorList>
            <consortium name="EnsemblPlants"/>
        </authorList>
    </citation>
    <scope>IDENTIFICATION</scope>
</reference>
<evidence type="ECO:0000256" key="1">
    <source>
        <dbReference type="SAM" id="MobiDB-lite"/>
    </source>
</evidence>
<dbReference type="Proteomes" id="UP000596661">
    <property type="component" value="Chromosome 7"/>
</dbReference>
<reference evidence="2" key="1">
    <citation type="submission" date="2018-11" db="EMBL/GenBank/DDBJ databases">
        <authorList>
            <person name="Grassa J C."/>
        </authorList>
    </citation>
    <scope>NUCLEOTIDE SEQUENCE [LARGE SCALE GENOMIC DNA]</scope>
</reference>
<dbReference type="Gramene" id="evm.model.07.1146">
    <property type="protein sequence ID" value="cds.evm.model.07.1146"/>
    <property type="gene ID" value="evm.TU.07.1146"/>
</dbReference>
<dbReference type="EnsemblPlants" id="evm.model.07.1146">
    <property type="protein sequence ID" value="cds.evm.model.07.1146"/>
    <property type="gene ID" value="evm.TU.07.1146"/>
</dbReference>
<keyword evidence="3" id="KW-1185">Reference proteome</keyword>
<dbReference type="AlphaFoldDB" id="A0A803Q1H7"/>
<sequence>MSLVVLAVAQYAHRRAGVRGAESGLTLRAWMHYPAQSTSLAASEAVVPKASRSKQSSKGSTRSDNKKPKRPRLSMTLCPDTPQSMFKYCIFVAVDYPTTHNDIMGRPTLVDFGAVTSIRNLYLKLLTYSVGVGTVRANQRECRK</sequence>
<name>A0A803Q1H7_CANSA</name>
<protein>
    <submittedName>
        <fullName evidence="2">Uncharacterized protein</fullName>
    </submittedName>
</protein>
<proteinExistence type="predicted"/>